<evidence type="ECO:0000256" key="1">
    <source>
        <dbReference type="SAM" id="SignalP"/>
    </source>
</evidence>
<accession>A0A2P2Q4V3</accession>
<protein>
    <submittedName>
        <fullName evidence="2">Uncharacterized protein</fullName>
    </submittedName>
</protein>
<feature type="chain" id="PRO_5015120553" evidence="1">
    <location>
        <begin position="17"/>
        <end position="48"/>
    </location>
</feature>
<evidence type="ECO:0000313" key="2">
    <source>
        <dbReference type="EMBL" id="MBX62004.1"/>
    </source>
</evidence>
<dbReference type="EMBL" id="GGEC01081520">
    <property type="protein sequence ID" value="MBX62004.1"/>
    <property type="molecule type" value="Transcribed_RNA"/>
</dbReference>
<organism evidence="2">
    <name type="scientific">Rhizophora mucronata</name>
    <name type="common">Asiatic mangrove</name>
    <dbReference type="NCBI Taxonomy" id="61149"/>
    <lineage>
        <taxon>Eukaryota</taxon>
        <taxon>Viridiplantae</taxon>
        <taxon>Streptophyta</taxon>
        <taxon>Embryophyta</taxon>
        <taxon>Tracheophyta</taxon>
        <taxon>Spermatophyta</taxon>
        <taxon>Magnoliopsida</taxon>
        <taxon>eudicotyledons</taxon>
        <taxon>Gunneridae</taxon>
        <taxon>Pentapetalae</taxon>
        <taxon>rosids</taxon>
        <taxon>fabids</taxon>
        <taxon>Malpighiales</taxon>
        <taxon>Rhizophoraceae</taxon>
        <taxon>Rhizophora</taxon>
    </lineage>
</organism>
<proteinExistence type="predicted"/>
<reference evidence="2" key="1">
    <citation type="submission" date="2018-02" db="EMBL/GenBank/DDBJ databases">
        <title>Rhizophora mucronata_Transcriptome.</title>
        <authorList>
            <person name="Meera S.P."/>
            <person name="Sreeshan A."/>
            <person name="Augustine A."/>
        </authorList>
    </citation>
    <scope>NUCLEOTIDE SEQUENCE</scope>
    <source>
        <tissue evidence="2">Leaf</tissue>
    </source>
</reference>
<sequence>MLLLLLLLLLFGKVLALLHLGSFRVCDQNQTGLCFRSAAYVVLSGLLF</sequence>
<feature type="signal peptide" evidence="1">
    <location>
        <begin position="1"/>
        <end position="16"/>
    </location>
</feature>
<keyword evidence="1" id="KW-0732">Signal</keyword>
<dbReference type="AlphaFoldDB" id="A0A2P2Q4V3"/>
<name>A0A2P2Q4V3_RHIMU</name>